<dbReference type="Proteomes" id="UP000257139">
    <property type="component" value="Chromosome CBM2594_b"/>
</dbReference>
<accession>A0A7Z7JFW0</accession>
<evidence type="ECO:0000313" key="1">
    <source>
        <dbReference type="EMBL" id="SPC23134.1"/>
    </source>
</evidence>
<name>A0A7Z7JFW0_9BURK</name>
<sequence length="82" mass="8679">MCQASLSARRIVTAAPLSKSLLPQHLAAAATVVSNPVTTPSNEPDFSPVGRFHRTVRMASTVPARVQCPTGGRARRVDLDIA</sequence>
<proteinExistence type="predicted"/>
<dbReference type="AlphaFoldDB" id="A0A7Z7JFW0"/>
<reference evidence="1 2" key="1">
    <citation type="submission" date="2018-01" db="EMBL/GenBank/DDBJ databases">
        <authorList>
            <person name="Clerissi C."/>
        </authorList>
    </citation>
    <scope>NUCLEOTIDE SEQUENCE [LARGE SCALE GENOMIC DNA]</scope>
    <source>
        <strain evidence="1">Cupriavidus taiwanensis STM 6021</strain>
    </source>
</reference>
<organism evidence="1 2">
    <name type="scientific">Cupriavidus taiwanensis</name>
    <dbReference type="NCBI Taxonomy" id="164546"/>
    <lineage>
        <taxon>Bacteria</taxon>
        <taxon>Pseudomonadati</taxon>
        <taxon>Pseudomonadota</taxon>
        <taxon>Betaproteobacteria</taxon>
        <taxon>Burkholderiales</taxon>
        <taxon>Burkholderiaceae</taxon>
        <taxon>Cupriavidus</taxon>
    </lineage>
</organism>
<gene>
    <name evidence="1" type="ORF">CBM2594_B50375</name>
</gene>
<evidence type="ECO:0000313" key="2">
    <source>
        <dbReference type="Proteomes" id="UP000257139"/>
    </source>
</evidence>
<protein>
    <submittedName>
        <fullName evidence="1">Uncharacterized protein</fullName>
    </submittedName>
</protein>
<dbReference type="EMBL" id="LT978514">
    <property type="protein sequence ID" value="SPC23134.1"/>
    <property type="molecule type" value="Genomic_DNA"/>
</dbReference>